<protein>
    <submittedName>
        <fullName evidence="2">2-haloacid dehalogenase</fullName>
    </submittedName>
</protein>
<dbReference type="SFLD" id="SFLDS00003">
    <property type="entry name" value="Haloacid_Dehalogenase"/>
    <property type="match status" value="1"/>
</dbReference>
<gene>
    <name evidence="2" type="ORF">SAMN05216554_4054</name>
</gene>
<dbReference type="CDD" id="cd02588">
    <property type="entry name" value="HAD_L2-DEX"/>
    <property type="match status" value="1"/>
</dbReference>
<sequence length="242" mass="26508">MTATTVRAVLFDTFGTVVDWRSGIASAFDTVAARHSSRLDSVHLADAWRRRYAPSMQRITSGDRPYTDLDTLHRENLTSVLAEFELPFETSEADVYDLVHAWHELAPWPDSVPGLHALKAQYTIGPLSNGHTALLLEMAKSAGLPWDLIIGSDLTQAYKPDPAAYLRPAAILGLAPAEVMLVAAHNDDLRAARDSGLATAFVARPLEHGSDQSIDLEAESDWDVVADDIVHLAELLHPRLAR</sequence>
<dbReference type="InterPro" id="IPR006328">
    <property type="entry name" value="2-HAD"/>
</dbReference>
<dbReference type="InterPro" id="IPR036412">
    <property type="entry name" value="HAD-like_sf"/>
</dbReference>
<dbReference type="SFLD" id="SFLDG01129">
    <property type="entry name" value="C1.5:_HAD__Beta-PGM__Phosphata"/>
    <property type="match status" value="1"/>
</dbReference>
<dbReference type="RefSeq" id="WP_092557255.1">
    <property type="nucleotide sequence ID" value="NZ_FNPZ01000005.1"/>
</dbReference>
<dbReference type="NCBIfam" id="TIGR01428">
    <property type="entry name" value="HAD_type_II"/>
    <property type="match status" value="1"/>
</dbReference>
<dbReference type="InterPro" id="IPR006439">
    <property type="entry name" value="HAD-SF_hydro_IA"/>
</dbReference>
<evidence type="ECO:0000313" key="3">
    <source>
        <dbReference type="Proteomes" id="UP000198891"/>
    </source>
</evidence>
<dbReference type="Gene3D" id="1.10.150.750">
    <property type="match status" value="1"/>
</dbReference>
<dbReference type="STRING" id="381665.SAMN05216554_4054"/>
<dbReference type="PANTHER" id="PTHR43316:SF3">
    <property type="entry name" value="HALOACID DEHALOGENASE, TYPE II (AFU_ORTHOLOGUE AFUA_2G07750)-RELATED"/>
    <property type="match status" value="1"/>
</dbReference>
<dbReference type="OrthoDB" id="3680851at2"/>
<dbReference type="PRINTS" id="PR00413">
    <property type="entry name" value="HADHALOGNASE"/>
</dbReference>
<reference evidence="2 3" key="1">
    <citation type="submission" date="2016-10" db="EMBL/GenBank/DDBJ databases">
        <authorList>
            <person name="de Groot N.N."/>
        </authorList>
    </citation>
    <scope>NUCLEOTIDE SEQUENCE [LARGE SCALE GENOMIC DNA]</scope>
    <source>
        <strain evidence="2 3">CGMCC 4.3491</strain>
    </source>
</reference>
<dbReference type="PANTHER" id="PTHR43316">
    <property type="entry name" value="HYDROLASE, HALOACID DELAHOGENASE-RELATED"/>
    <property type="match status" value="1"/>
</dbReference>
<accession>A0A1H3TCU6</accession>
<dbReference type="InterPro" id="IPR051540">
    <property type="entry name" value="S-2-haloacid_dehalogenase"/>
</dbReference>
<evidence type="ECO:0000256" key="1">
    <source>
        <dbReference type="ARBA" id="ARBA00022801"/>
    </source>
</evidence>
<dbReference type="Proteomes" id="UP000198891">
    <property type="component" value="Unassembled WGS sequence"/>
</dbReference>
<dbReference type="EMBL" id="FNPZ01000005">
    <property type="protein sequence ID" value="SDZ47708.1"/>
    <property type="molecule type" value="Genomic_DNA"/>
</dbReference>
<proteinExistence type="predicted"/>
<dbReference type="AlphaFoldDB" id="A0A1H3TCU6"/>
<keyword evidence="3" id="KW-1185">Reference proteome</keyword>
<dbReference type="InterPro" id="IPR023214">
    <property type="entry name" value="HAD_sf"/>
</dbReference>
<name>A0A1H3TCU6_9MICO</name>
<dbReference type="NCBIfam" id="TIGR01493">
    <property type="entry name" value="HAD-SF-IA-v2"/>
    <property type="match status" value="1"/>
</dbReference>
<evidence type="ECO:0000313" key="2">
    <source>
        <dbReference type="EMBL" id="SDZ47708.1"/>
    </source>
</evidence>
<keyword evidence="1" id="KW-0378">Hydrolase</keyword>
<organism evidence="2 3">
    <name type="scientific">Herbiconiux ginsengi</name>
    <dbReference type="NCBI Taxonomy" id="381665"/>
    <lineage>
        <taxon>Bacteria</taxon>
        <taxon>Bacillati</taxon>
        <taxon>Actinomycetota</taxon>
        <taxon>Actinomycetes</taxon>
        <taxon>Micrococcales</taxon>
        <taxon>Microbacteriaceae</taxon>
        <taxon>Herbiconiux</taxon>
    </lineage>
</organism>
<dbReference type="GO" id="GO:0019120">
    <property type="term" value="F:hydrolase activity, acting on acid halide bonds, in C-halide compounds"/>
    <property type="evidence" value="ECO:0007669"/>
    <property type="project" value="InterPro"/>
</dbReference>
<dbReference type="SUPFAM" id="SSF56784">
    <property type="entry name" value="HAD-like"/>
    <property type="match status" value="1"/>
</dbReference>
<dbReference type="Gene3D" id="3.40.50.1000">
    <property type="entry name" value="HAD superfamily/HAD-like"/>
    <property type="match status" value="1"/>
</dbReference>
<dbReference type="Pfam" id="PF00702">
    <property type="entry name" value="Hydrolase"/>
    <property type="match status" value="1"/>
</dbReference>